<organism evidence="2 3">
    <name type="scientific">Colletotrichum higginsianum (strain IMI 349063)</name>
    <name type="common">Crucifer anthracnose fungus</name>
    <dbReference type="NCBI Taxonomy" id="759273"/>
    <lineage>
        <taxon>Eukaryota</taxon>
        <taxon>Fungi</taxon>
        <taxon>Dikarya</taxon>
        <taxon>Ascomycota</taxon>
        <taxon>Pezizomycotina</taxon>
        <taxon>Sordariomycetes</taxon>
        <taxon>Hypocreomycetidae</taxon>
        <taxon>Glomerellales</taxon>
        <taxon>Glomerellaceae</taxon>
        <taxon>Colletotrichum</taxon>
        <taxon>Colletotrichum destructivum species complex</taxon>
    </lineage>
</organism>
<evidence type="ECO:0000259" key="1">
    <source>
        <dbReference type="Pfam" id="PF13460"/>
    </source>
</evidence>
<keyword evidence="3" id="KW-1185">Reference proteome</keyword>
<evidence type="ECO:0000313" key="2">
    <source>
        <dbReference type="EMBL" id="OBR06807.1"/>
    </source>
</evidence>
<dbReference type="Gene3D" id="3.40.50.720">
    <property type="entry name" value="NAD(P)-binding Rossmann-like Domain"/>
    <property type="match status" value="1"/>
</dbReference>
<dbReference type="OrthoDB" id="419598at2759"/>
<reference evidence="3" key="1">
    <citation type="journal article" date="2017" name="BMC Genomics">
        <title>Gapless genome assembly of Colletotrichum higginsianum reveals chromosome structure and association of transposable elements with secondary metabolite gene clusters.</title>
        <authorList>
            <person name="Dallery J.-F."/>
            <person name="Lapalu N."/>
            <person name="Zampounis A."/>
            <person name="Pigne S."/>
            <person name="Luyten I."/>
            <person name="Amselem J."/>
            <person name="Wittenberg A.H.J."/>
            <person name="Zhou S."/>
            <person name="de Queiroz M.V."/>
            <person name="Robin G.P."/>
            <person name="Auger A."/>
            <person name="Hainaut M."/>
            <person name="Henrissat B."/>
            <person name="Kim K.-T."/>
            <person name="Lee Y.-H."/>
            <person name="Lespinet O."/>
            <person name="Schwartz D.C."/>
            <person name="Thon M.R."/>
            <person name="O'Connell R.J."/>
        </authorList>
    </citation>
    <scope>NUCLEOTIDE SEQUENCE [LARGE SCALE GENOMIC DNA]</scope>
    <source>
        <strain evidence="3">IMI 349063</strain>
    </source>
</reference>
<evidence type="ECO:0000313" key="3">
    <source>
        <dbReference type="Proteomes" id="UP000092177"/>
    </source>
</evidence>
<dbReference type="PANTHER" id="PTHR43162:SF1">
    <property type="entry name" value="PRESTALK A DIFFERENTIATION PROTEIN A"/>
    <property type="match status" value="1"/>
</dbReference>
<dbReference type="VEuPathDB" id="FungiDB:CH63R_10927"/>
<dbReference type="AlphaFoldDB" id="A0A1B7Y435"/>
<comment type="caution">
    <text evidence="2">The sequence shown here is derived from an EMBL/GenBank/DDBJ whole genome shotgun (WGS) entry which is preliminary data.</text>
</comment>
<dbReference type="EMBL" id="LTAN01000007">
    <property type="protein sequence ID" value="OBR06807.1"/>
    <property type="molecule type" value="Genomic_DNA"/>
</dbReference>
<dbReference type="GeneID" id="28870008"/>
<dbReference type="RefSeq" id="XP_018155325.1">
    <property type="nucleotide sequence ID" value="XM_018305901.1"/>
</dbReference>
<dbReference type="InterPro" id="IPR016040">
    <property type="entry name" value="NAD(P)-bd_dom"/>
</dbReference>
<gene>
    <name evidence="2" type="ORF">CH63R_10927</name>
</gene>
<accession>A0A1B7Y435</accession>
<dbReference type="InterPro" id="IPR051604">
    <property type="entry name" value="Ergot_Alk_Oxidoreductase"/>
</dbReference>
<feature type="domain" description="NAD(P)-binding" evidence="1">
    <location>
        <begin position="9"/>
        <end position="169"/>
    </location>
</feature>
<name>A0A1B7Y435_COLHI</name>
<dbReference type="SUPFAM" id="SSF51735">
    <property type="entry name" value="NAD(P)-binding Rossmann-fold domains"/>
    <property type="match status" value="1"/>
</dbReference>
<dbReference type="PANTHER" id="PTHR43162">
    <property type="match status" value="1"/>
</dbReference>
<sequence length="301" mass="32631">MHVFVVPASPKTGQATIRALLHDASRPSVTGVYRDLGKVPAEFRDHPQFTAVEGDVADVGTLWLAGADAVVTITPPLYSDAEPLARAREMAANVKFAVGRTGGSVRRLVYVSSVGAGLEHGTGEIKTNYEAEQALTGAAPEVVFVRCAYFMENWSAALETLKAEPPFFHSVVCPEDFEIPMVSVRDVGQTCAAQALGAGSPLRYNPHVFDLQGPRSYSTRDVQRAFEAATGRRRVEIRMVEDGQLEGFFAQVFREPVAGMFAEMTRSFLPGGIMAADAYEGTDVQRGTETLEKVVREMLAD</sequence>
<proteinExistence type="predicted"/>
<dbReference type="Proteomes" id="UP000092177">
    <property type="component" value="Unassembled WGS sequence"/>
</dbReference>
<dbReference type="KEGG" id="chig:CH63R_10927"/>
<protein>
    <submittedName>
        <fullName evidence="2">NmrA family protein</fullName>
    </submittedName>
</protein>
<dbReference type="InterPro" id="IPR036291">
    <property type="entry name" value="NAD(P)-bd_dom_sf"/>
</dbReference>
<dbReference type="Pfam" id="PF13460">
    <property type="entry name" value="NAD_binding_10"/>
    <property type="match status" value="1"/>
</dbReference>